<dbReference type="SUPFAM" id="SSF46689">
    <property type="entry name" value="Homeodomain-like"/>
    <property type="match status" value="1"/>
</dbReference>
<dbReference type="PANTHER" id="PTHR47506:SF1">
    <property type="entry name" value="HTH-TYPE TRANSCRIPTIONAL REGULATOR YJDC"/>
    <property type="match status" value="1"/>
</dbReference>
<dbReference type="InterPro" id="IPR001647">
    <property type="entry name" value="HTH_TetR"/>
</dbReference>
<keyword evidence="1" id="KW-0805">Transcription regulation</keyword>
<organism evidence="6 7">
    <name type="scientific">Pseudomonas syringae</name>
    <dbReference type="NCBI Taxonomy" id="317"/>
    <lineage>
        <taxon>Bacteria</taxon>
        <taxon>Pseudomonadati</taxon>
        <taxon>Pseudomonadota</taxon>
        <taxon>Gammaproteobacteria</taxon>
        <taxon>Pseudomonadales</taxon>
        <taxon>Pseudomonadaceae</taxon>
        <taxon>Pseudomonas</taxon>
    </lineage>
</organism>
<dbReference type="PROSITE" id="PS50977">
    <property type="entry name" value="HTH_TETR_2"/>
    <property type="match status" value="1"/>
</dbReference>
<evidence type="ECO:0000256" key="3">
    <source>
        <dbReference type="ARBA" id="ARBA00023163"/>
    </source>
</evidence>
<dbReference type="PATRIC" id="fig|317.174.peg.4757"/>
<dbReference type="SUPFAM" id="SSF48498">
    <property type="entry name" value="Tetracyclin repressor-like, C-terminal domain"/>
    <property type="match status" value="1"/>
</dbReference>
<dbReference type="AlphaFoldDB" id="A0A085UV40"/>
<feature type="DNA-binding region" description="H-T-H motif" evidence="4">
    <location>
        <begin position="32"/>
        <end position="51"/>
    </location>
</feature>
<accession>A0A085UV40</accession>
<dbReference type="InterPro" id="IPR009057">
    <property type="entry name" value="Homeodomain-like_sf"/>
</dbReference>
<evidence type="ECO:0000313" key="6">
    <source>
        <dbReference type="EMBL" id="KFE47053.1"/>
    </source>
</evidence>
<dbReference type="PANTHER" id="PTHR47506">
    <property type="entry name" value="TRANSCRIPTIONAL REGULATORY PROTEIN"/>
    <property type="match status" value="1"/>
</dbReference>
<evidence type="ECO:0000256" key="4">
    <source>
        <dbReference type="PROSITE-ProRule" id="PRU00335"/>
    </source>
</evidence>
<keyword evidence="2 4" id="KW-0238">DNA-binding</keyword>
<proteinExistence type="predicted"/>
<dbReference type="Pfam" id="PF00440">
    <property type="entry name" value="TetR_N"/>
    <property type="match status" value="1"/>
</dbReference>
<evidence type="ECO:0000256" key="2">
    <source>
        <dbReference type="ARBA" id="ARBA00023125"/>
    </source>
</evidence>
<keyword evidence="3" id="KW-0804">Transcription</keyword>
<evidence type="ECO:0000256" key="1">
    <source>
        <dbReference type="ARBA" id="ARBA00023015"/>
    </source>
</evidence>
<dbReference type="InterPro" id="IPR036271">
    <property type="entry name" value="Tet_transcr_reg_TetR-rel_C_sf"/>
</dbReference>
<gene>
    <name evidence="6" type="ORF">IV02_23255</name>
</gene>
<dbReference type="Gene3D" id="1.10.357.10">
    <property type="entry name" value="Tetracycline Repressor, domain 2"/>
    <property type="match status" value="1"/>
</dbReference>
<sequence>MRPERTPQLPPRERIVDAAQALFMEQGITRVSVDAIAAHAASTKMTVYRHFENKDSLVLEWLERLTESYSDVLDSLALQYPESPREQLLGFLDFVVADLDRAGYRGCPFTNALAELPDAEHPARELIHTHKQRQFRRLVALCTQLGLNEPEQVAEELTLLMEGAQVVAQNKGIEKVGERLTRMVRRRLATAA</sequence>
<dbReference type="PRINTS" id="PR00455">
    <property type="entry name" value="HTHTETR"/>
</dbReference>
<name>A0A085UV40_PSESX</name>
<protein>
    <submittedName>
        <fullName evidence="6">TetR family transcriptional regulator</fullName>
    </submittedName>
</protein>
<reference evidence="6 7" key="1">
    <citation type="submission" date="2014-07" db="EMBL/GenBank/DDBJ databases">
        <title>Draft Genome Sequences of Environmental Pseudomonas syringae strains.</title>
        <authorList>
            <person name="Baltrus D.A."/>
            <person name="Berge O."/>
            <person name="Morris C."/>
        </authorList>
    </citation>
    <scope>NUCLEOTIDE SEQUENCE [LARGE SCALE GENOMIC DNA]</scope>
    <source>
        <strain evidence="6 7">CEB003</strain>
    </source>
</reference>
<dbReference type="Proteomes" id="UP000028643">
    <property type="component" value="Unassembled WGS sequence"/>
</dbReference>
<evidence type="ECO:0000259" key="5">
    <source>
        <dbReference type="PROSITE" id="PS50977"/>
    </source>
</evidence>
<dbReference type="EMBL" id="JPQT01000130">
    <property type="protein sequence ID" value="KFE47053.1"/>
    <property type="molecule type" value="Genomic_DNA"/>
</dbReference>
<dbReference type="GO" id="GO:0003677">
    <property type="term" value="F:DNA binding"/>
    <property type="evidence" value="ECO:0007669"/>
    <property type="project" value="UniProtKB-UniRule"/>
</dbReference>
<feature type="domain" description="HTH tetR-type" evidence="5">
    <location>
        <begin position="9"/>
        <end position="69"/>
    </location>
</feature>
<dbReference type="RefSeq" id="WP_020292447.1">
    <property type="nucleotide sequence ID" value="NZ_JPQT01000130.1"/>
</dbReference>
<comment type="caution">
    <text evidence="6">The sequence shown here is derived from an EMBL/GenBank/DDBJ whole genome shotgun (WGS) entry which is preliminary data.</text>
</comment>
<evidence type="ECO:0000313" key="7">
    <source>
        <dbReference type="Proteomes" id="UP000028643"/>
    </source>
</evidence>